<dbReference type="Pfam" id="PF16925">
    <property type="entry name" value="TetR_C_13"/>
    <property type="match status" value="1"/>
</dbReference>
<dbReference type="Gene3D" id="1.10.357.10">
    <property type="entry name" value="Tetracycline Repressor, domain 2"/>
    <property type="match status" value="1"/>
</dbReference>
<dbReference type="InterPro" id="IPR036271">
    <property type="entry name" value="Tet_transcr_reg_TetR-rel_C_sf"/>
</dbReference>
<dbReference type="Pfam" id="PF00440">
    <property type="entry name" value="TetR_N"/>
    <property type="match status" value="1"/>
</dbReference>
<dbReference type="PROSITE" id="PS01081">
    <property type="entry name" value="HTH_TETR_1"/>
    <property type="match status" value="1"/>
</dbReference>
<dbReference type="GO" id="GO:0003677">
    <property type="term" value="F:DNA binding"/>
    <property type="evidence" value="ECO:0007669"/>
    <property type="project" value="UniProtKB-UniRule"/>
</dbReference>
<feature type="domain" description="HTH tetR-type" evidence="5">
    <location>
        <begin position="6"/>
        <end position="66"/>
    </location>
</feature>
<evidence type="ECO:0000256" key="2">
    <source>
        <dbReference type="ARBA" id="ARBA00023125"/>
    </source>
</evidence>
<dbReference type="PANTHER" id="PTHR47506:SF1">
    <property type="entry name" value="HTH-TYPE TRANSCRIPTIONAL REGULATOR YJDC"/>
    <property type="match status" value="1"/>
</dbReference>
<dbReference type="InterPro" id="IPR023772">
    <property type="entry name" value="DNA-bd_HTH_TetR-type_CS"/>
</dbReference>
<dbReference type="RefSeq" id="WP_015500649.1">
    <property type="nucleotide sequence ID" value="NC_020911.1"/>
</dbReference>
<dbReference type="PANTHER" id="PTHR47506">
    <property type="entry name" value="TRANSCRIPTIONAL REGULATORY PROTEIN"/>
    <property type="match status" value="1"/>
</dbReference>
<dbReference type="InterPro" id="IPR011075">
    <property type="entry name" value="TetR_C"/>
</dbReference>
<keyword evidence="1" id="KW-0805">Transcription regulation</keyword>
<dbReference type="eggNOG" id="COG1309">
    <property type="taxonomic scope" value="Bacteria"/>
</dbReference>
<dbReference type="Gene3D" id="1.10.10.60">
    <property type="entry name" value="Homeodomain-like"/>
    <property type="match status" value="1"/>
</dbReference>
<dbReference type="SUPFAM" id="SSF48498">
    <property type="entry name" value="Tetracyclin repressor-like, C-terminal domain"/>
    <property type="match status" value="1"/>
</dbReference>
<dbReference type="Proteomes" id="UP000005307">
    <property type="component" value="Chromosome"/>
</dbReference>
<feature type="DNA-binding region" description="H-T-H motif" evidence="4">
    <location>
        <begin position="29"/>
        <end position="48"/>
    </location>
</feature>
<protein>
    <submittedName>
        <fullName evidence="6">TetR family transcriptional regulator</fullName>
    </submittedName>
</protein>
<evidence type="ECO:0000256" key="1">
    <source>
        <dbReference type="ARBA" id="ARBA00023015"/>
    </source>
</evidence>
<dbReference type="PROSITE" id="PS50977">
    <property type="entry name" value="HTH_TETR_2"/>
    <property type="match status" value="1"/>
</dbReference>
<name>M9RA30_9RHOB</name>
<evidence type="ECO:0000259" key="5">
    <source>
        <dbReference type="PROSITE" id="PS50977"/>
    </source>
</evidence>
<gene>
    <name evidence="6" type="ORF">OAN307_c31340</name>
</gene>
<keyword evidence="2 4" id="KW-0238">DNA-binding</keyword>
<dbReference type="InterPro" id="IPR009057">
    <property type="entry name" value="Homeodomain-like_sf"/>
</dbReference>
<evidence type="ECO:0000256" key="4">
    <source>
        <dbReference type="PROSITE-ProRule" id="PRU00335"/>
    </source>
</evidence>
<dbReference type="EMBL" id="CP003740">
    <property type="protein sequence ID" value="AGI68668.1"/>
    <property type="molecule type" value="Genomic_DNA"/>
</dbReference>
<evidence type="ECO:0000313" key="6">
    <source>
        <dbReference type="EMBL" id="AGI68668.1"/>
    </source>
</evidence>
<evidence type="ECO:0000313" key="7">
    <source>
        <dbReference type="Proteomes" id="UP000005307"/>
    </source>
</evidence>
<reference evidence="6 7" key="1">
    <citation type="journal article" date="2013" name="PLoS ONE">
        <title>Poles Apart: Arctic and Antarctic Octadecabacter strains Share High Genome Plasticity and a New Type of Xanthorhodopsin.</title>
        <authorList>
            <person name="Vollmers J."/>
            <person name="Voget S."/>
            <person name="Dietrich S."/>
            <person name="Gollnow K."/>
            <person name="Smits M."/>
            <person name="Meyer K."/>
            <person name="Brinkhoff T."/>
            <person name="Simon M."/>
            <person name="Daniel R."/>
        </authorList>
    </citation>
    <scope>NUCLEOTIDE SEQUENCE [LARGE SCALE GENOMIC DNA]</scope>
    <source>
        <strain evidence="6 7">307</strain>
    </source>
</reference>
<organism evidence="6 7">
    <name type="scientific">Octadecabacter antarcticus 307</name>
    <dbReference type="NCBI Taxonomy" id="391626"/>
    <lineage>
        <taxon>Bacteria</taxon>
        <taxon>Pseudomonadati</taxon>
        <taxon>Pseudomonadota</taxon>
        <taxon>Alphaproteobacteria</taxon>
        <taxon>Rhodobacterales</taxon>
        <taxon>Roseobacteraceae</taxon>
        <taxon>Octadecabacter</taxon>
    </lineage>
</organism>
<dbReference type="AlphaFoldDB" id="M9RA30"/>
<keyword evidence="3" id="KW-0804">Transcription</keyword>
<dbReference type="OrthoDB" id="9779746at2"/>
<keyword evidence="7" id="KW-1185">Reference proteome</keyword>
<sequence length="192" mass="21789">MAGIRRFDTEKALDSAMRVFWRKGFDATSIDDLTDATGLGRGSLYGAFTDKETLFLTVLERYLEKSRQKWLEALEHPDVRTAIENALNVLINTLTAECAEPGCFLLMASMNGDERTHKIRRRVLKAFAEEEAAIYTRLRQAEKDGQFPEDQDPLKLARFYVAQGRAIGLTARWSSDPEELREIARTSVILLS</sequence>
<accession>M9RA30</accession>
<dbReference type="InterPro" id="IPR001647">
    <property type="entry name" value="HTH_TetR"/>
</dbReference>
<dbReference type="SUPFAM" id="SSF46689">
    <property type="entry name" value="Homeodomain-like"/>
    <property type="match status" value="1"/>
</dbReference>
<dbReference type="KEGG" id="oat:OAN307_c31340"/>
<dbReference type="HOGENOM" id="CLU_069356_28_0_5"/>
<proteinExistence type="predicted"/>
<evidence type="ECO:0000256" key="3">
    <source>
        <dbReference type="ARBA" id="ARBA00023163"/>
    </source>
</evidence>